<accession>A0A4C1YSK3</accession>
<comment type="caution">
    <text evidence="1">The sequence shown here is derived from an EMBL/GenBank/DDBJ whole genome shotgun (WGS) entry which is preliminary data.</text>
</comment>
<name>A0A4C1YSK3_EUMVA</name>
<gene>
    <name evidence="1" type="ORF">EVAR_34366_1</name>
</gene>
<dbReference type="Proteomes" id="UP000299102">
    <property type="component" value="Unassembled WGS sequence"/>
</dbReference>
<evidence type="ECO:0000313" key="1">
    <source>
        <dbReference type="EMBL" id="GBP77824.1"/>
    </source>
</evidence>
<dbReference type="EMBL" id="BGZK01001348">
    <property type="protein sequence ID" value="GBP77824.1"/>
    <property type="molecule type" value="Genomic_DNA"/>
</dbReference>
<proteinExistence type="predicted"/>
<evidence type="ECO:0000313" key="2">
    <source>
        <dbReference type="Proteomes" id="UP000299102"/>
    </source>
</evidence>
<dbReference type="AlphaFoldDB" id="A0A4C1YSK3"/>
<protein>
    <submittedName>
        <fullName evidence="1">Uncharacterized protein</fullName>
    </submittedName>
</protein>
<reference evidence="1 2" key="1">
    <citation type="journal article" date="2019" name="Commun. Biol.">
        <title>The bagworm genome reveals a unique fibroin gene that provides high tensile strength.</title>
        <authorList>
            <person name="Kono N."/>
            <person name="Nakamura H."/>
            <person name="Ohtoshi R."/>
            <person name="Tomita M."/>
            <person name="Numata K."/>
            <person name="Arakawa K."/>
        </authorList>
    </citation>
    <scope>NUCLEOTIDE SEQUENCE [LARGE SCALE GENOMIC DNA]</scope>
</reference>
<organism evidence="1 2">
    <name type="scientific">Eumeta variegata</name>
    <name type="common">Bagworm moth</name>
    <name type="synonym">Eumeta japonica</name>
    <dbReference type="NCBI Taxonomy" id="151549"/>
    <lineage>
        <taxon>Eukaryota</taxon>
        <taxon>Metazoa</taxon>
        <taxon>Ecdysozoa</taxon>
        <taxon>Arthropoda</taxon>
        <taxon>Hexapoda</taxon>
        <taxon>Insecta</taxon>
        <taxon>Pterygota</taxon>
        <taxon>Neoptera</taxon>
        <taxon>Endopterygota</taxon>
        <taxon>Lepidoptera</taxon>
        <taxon>Glossata</taxon>
        <taxon>Ditrysia</taxon>
        <taxon>Tineoidea</taxon>
        <taxon>Psychidae</taxon>
        <taxon>Oiketicinae</taxon>
        <taxon>Eumeta</taxon>
    </lineage>
</organism>
<keyword evidence="2" id="KW-1185">Reference proteome</keyword>
<sequence length="157" mass="18103">MKLRGRDKPKQFQTMFRVVFTFVCLLGTSDGASKTFWLRQDPIMFLEFVRIGHTPCVRAYGHPKMDFILRFSPNQTDSPPELVGRCGRDDDEGANYQQSFTCAPRSEKCGSCDESQPFETYDINNRISISETDKLTRALSNTLSFHYKRRTKIRSIA</sequence>